<evidence type="ECO:0000313" key="1">
    <source>
        <dbReference type="Proteomes" id="UP000694886"/>
    </source>
</evidence>
<dbReference type="AlphaFoldDB" id="A0AB32X330"/>
<sequence>MLNIENCENVEKEILIEGLANEEMIRQRLFRRLEFLLLKDLPKLTRFCHGNYLEFPLLRTLRIESCPTLKTFISDAEGNSSEIASPTLFNEKVTFLCLEELSIIGAGNWRKIWHDQLSNSVRIHFTNN</sequence>
<accession>A0AB32X330</accession>
<dbReference type="KEGG" id="tcc:108663746"/>
<reference evidence="1" key="1">
    <citation type="journal article" date="1997" name="Nucleic Acids Res.">
        <title>tRNAscan-SE: a program for improved detection of transfer RNA genes in genomic sequence.</title>
        <authorList>
            <person name="Lowe T.M."/>
            <person name="Eddy S.R."/>
        </authorList>
    </citation>
    <scope>NUCLEOTIDE SEQUENCE [LARGE SCALE GENOMIC DNA]</scope>
    <source>
        <strain evidence="1">r\B97-61/B2</strain>
    </source>
</reference>
<evidence type="ECO:0000313" key="2">
    <source>
        <dbReference type="RefSeq" id="XP_017984537.1"/>
    </source>
</evidence>
<proteinExistence type="predicted"/>
<dbReference type="Proteomes" id="UP000694886">
    <property type="component" value="Chromosome 10"/>
</dbReference>
<dbReference type="Gramene" id="Tc10v2_t007620.1">
    <property type="protein sequence ID" value="Tc10v2_p007620.1"/>
    <property type="gene ID" value="Tc10v2_g007620"/>
</dbReference>
<protein>
    <submittedName>
        <fullName evidence="2">Uncharacterized protein LOC108663746</fullName>
    </submittedName>
</protein>
<dbReference type="GeneID" id="108663746"/>
<dbReference type="RefSeq" id="XP_017984537.1">
    <property type="nucleotide sequence ID" value="XM_018129048.1"/>
</dbReference>
<organism evidence="1 2">
    <name type="scientific">Theobroma cacao</name>
    <name type="common">Cacao</name>
    <name type="synonym">Cocoa</name>
    <dbReference type="NCBI Taxonomy" id="3641"/>
    <lineage>
        <taxon>Eukaryota</taxon>
        <taxon>Viridiplantae</taxon>
        <taxon>Streptophyta</taxon>
        <taxon>Embryophyta</taxon>
        <taxon>Tracheophyta</taxon>
        <taxon>Spermatophyta</taxon>
        <taxon>Magnoliopsida</taxon>
        <taxon>eudicotyledons</taxon>
        <taxon>Gunneridae</taxon>
        <taxon>Pentapetalae</taxon>
        <taxon>rosids</taxon>
        <taxon>malvids</taxon>
        <taxon>Malvales</taxon>
        <taxon>Malvaceae</taxon>
        <taxon>Byttnerioideae</taxon>
        <taxon>Theobroma</taxon>
    </lineage>
</organism>
<reference evidence="2" key="2">
    <citation type="submission" date="2025-08" db="UniProtKB">
        <authorList>
            <consortium name="RefSeq"/>
        </authorList>
    </citation>
    <scope>IDENTIFICATION</scope>
</reference>
<gene>
    <name evidence="2" type="primary">LOC108663746</name>
</gene>
<name>A0AB32X330_THECC</name>